<gene>
    <name evidence="4" type="ORF">GCM10023143_30030</name>
</gene>
<dbReference type="PANTHER" id="PTHR48081">
    <property type="entry name" value="AB HYDROLASE SUPERFAMILY PROTEIN C4A8.06C"/>
    <property type="match status" value="1"/>
</dbReference>
<dbReference type="Pfam" id="PF20434">
    <property type="entry name" value="BD-FAE"/>
    <property type="match status" value="1"/>
</dbReference>
<protein>
    <recommendedName>
        <fullName evidence="3">BD-FAE-like domain-containing protein</fullName>
    </recommendedName>
</protein>
<organism evidence="4 5">
    <name type="scientific">Compostibacter hankyongensis</name>
    <dbReference type="NCBI Taxonomy" id="1007089"/>
    <lineage>
        <taxon>Bacteria</taxon>
        <taxon>Pseudomonadati</taxon>
        <taxon>Bacteroidota</taxon>
        <taxon>Chitinophagia</taxon>
        <taxon>Chitinophagales</taxon>
        <taxon>Chitinophagaceae</taxon>
        <taxon>Compostibacter</taxon>
    </lineage>
</organism>
<feature type="domain" description="BD-FAE-like" evidence="3">
    <location>
        <begin position="140"/>
        <end position="332"/>
    </location>
</feature>
<dbReference type="EMBL" id="BAABFN010000020">
    <property type="protein sequence ID" value="GAA4317761.1"/>
    <property type="molecule type" value="Genomic_DNA"/>
</dbReference>
<name>A0ABP8G5A1_9BACT</name>
<comment type="caution">
    <text evidence="4">The sequence shown here is derived from an EMBL/GenBank/DDBJ whole genome shotgun (WGS) entry which is preliminary data.</text>
</comment>
<reference evidence="5" key="1">
    <citation type="journal article" date="2019" name="Int. J. Syst. Evol. Microbiol.">
        <title>The Global Catalogue of Microorganisms (GCM) 10K type strain sequencing project: providing services to taxonomists for standard genome sequencing and annotation.</title>
        <authorList>
            <consortium name="The Broad Institute Genomics Platform"/>
            <consortium name="The Broad Institute Genome Sequencing Center for Infectious Disease"/>
            <person name="Wu L."/>
            <person name="Ma J."/>
        </authorList>
    </citation>
    <scope>NUCLEOTIDE SEQUENCE [LARGE SCALE GENOMIC DNA]</scope>
    <source>
        <strain evidence="5">JCM 17664</strain>
    </source>
</reference>
<evidence type="ECO:0000313" key="4">
    <source>
        <dbReference type="EMBL" id="GAA4317761.1"/>
    </source>
</evidence>
<dbReference type="InterPro" id="IPR050300">
    <property type="entry name" value="GDXG_lipolytic_enzyme"/>
</dbReference>
<feature type="transmembrane region" description="Helical" evidence="2">
    <location>
        <begin position="35"/>
        <end position="52"/>
    </location>
</feature>
<dbReference type="Proteomes" id="UP001501207">
    <property type="component" value="Unassembled WGS sequence"/>
</dbReference>
<keyword evidence="2" id="KW-0472">Membrane</keyword>
<keyword evidence="2" id="KW-0812">Transmembrane</keyword>
<dbReference type="SUPFAM" id="SSF53474">
    <property type="entry name" value="alpha/beta-Hydrolases"/>
    <property type="match status" value="1"/>
</dbReference>
<feature type="transmembrane region" description="Helical" evidence="2">
    <location>
        <begin position="59"/>
        <end position="80"/>
    </location>
</feature>
<evidence type="ECO:0000256" key="1">
    <source>
        <dbReference type="ARBA" id="ARBA00022801"/>
    </source>
</evidence>
<proteinExistence type="predicted"/>
<accession>A0ABP8G5A1</accession>
<keyword evidence="2" id="KW-1133">Transmembrane helix</keyword>
<evidence type="ECO:0000313" key="5">
    <source>
        <dbReference type="Proteomes" id="UP001501207"/>
    </source>
</evidence>
<evidence type="ECO:0000259" key="3">
    <source>
        <dbReference type="Pfam" id="PF20434"/>
    </source>
</evidence>
<keyword evidence="1" id="KW-0378">Hydrolase</keyword>
<evidence type="ECO:0000256" key="2">
    <source>
        <dbReference type="SAM" id="Phobius"/>
    </source>
</evidence>
<dbReference type="Gene3D" id="3.40.50.1820">
    <property type="entry name" value="alpha/beta hydrolase"/>
    <property type="match status" value="1"/>
</dbReference>
<dbReference type="InterPro" id="IPR049492">
    <property type="entry name" value="BD-FAE-like_dom"/>
</dbReference>
<dbReference type="InterPro" id="IPR029058">
    <property type="entry name" value="AB_hydrolase_fold"/>
</dbReference>
<dbReference type="RefSeq" id="WP_344980802.1">
    <property type="nucleotide sequence ID" value="NZ_BAABFN010000020.1"/>
</dbReference>
<sequence>MIRLIVLVVLFLISLLTVVRPPAYFLWMATVVVDGFPWVFAGVAALVVAAGIRTGKYRLAGTLTGIVAVLLFMSPVLQAWRVAVQVDRRFNAAWGLPVNSGGDIRPRPFVFQRMFSGVRKVPYRSFTYRRYPGISLTLDFYPSSLKGVRPCIIVVHGGSWSSGDSRELPEINSVLAGAGYQVASINYRLAPGYQSPLQVNDVQCAFNYLKAHRVELGIDTSRFVLLGRSAGGQIALQAAYTLAEPGLRGVVGFYAPADMVWGYSVPANPWIMDSRKVMRDYLGGSYEQFPRHYENSSPLLAASPRSVPTLLIHGKKDVLVAYEHSIRLSKKLAGDNVKCFLLTLPWATHGFDYNIRGPGGQIATYTVKRFLRQVTR</sequence>
<keyword evidence="5" id="KW-1185">Reference proteome</keyword>